<dbReference type="GO" id="GO:0140097">
    <property type="term" value="F:catalytic activity, acting on DNA"/>
    <property type="evidence" value="ECO:0007669"/>
    <property type="project" value="UniProtKB-ARBA"/>
</dbReference>
<gene>
    <name evidence="2" type="ORF">B9J98_00055</name>
</gene>
<dbReference type="Gene3D" id="1.20.1320.30">
    <property type="match status" value="1"/>
</dbReference>
<dbReference type="InterPro" id="IPR011545">
    <property type="entry name" value="DEAD/DEAH_box_helicase_dom"/>
</dbReference>
<sequence length="369" mass="42278">MRGKCRVLIVVPRRVLVYNPWKKEIEKWLSDATSEVMYITGYIPPKEREHALSTFKGSILIMTAGVLNNDFILRRINLEQFSIIVFDEAHKIVSLGEEAGCYRYAVYYKYLVLNLINSYNTIVLGLTIPGSERTVETKKHLTAVGISSDAAVAPMTRTYVIKLDSTYAKKLDLWFSFRMASVANVLREVLDRKIPWRINEDRLFEILEEKNVSEQSYAKYISALRTYRTLFQVRQDVWEGNNSRAIKKLSENKDRLCRNDRSYYELIDLINGAAVDKRFGVALIILPSKISFEDLLNRNIEGLYFVTLYGKGPAKELILQANLLSGEYSVFVFGKLVIAGKEYNAVSYANINVARDGSYVVRLIPLPSY</sequence>
<dbReference type="GO" id="GO:0005524">
    <property type="term" value="F:ATP binding"/>
    <property type="evidence" value="ECO:0007669"/>
    <property type="project" value="InterPro"/>
</dbReference>
<dbReference type="SUPFAM" id="SSF52540">
    <property type="entry name" value="P-loop containing nucleoside triphosphate hydrolases"/>
    <property type="match status" value="1"/>
</dbReference>
<dbReference type="EMBL" id="NDWU01000001">
    <property type="protein sequence ID" value="PUA34281.1"/>
    <property type="molecule type" value="Genomic_DNA"/>
</dbReference>
<evidence type="ECO:0000313" key="2">
    <source>
        <dbReference type="EMBL" id="PUA34281.1"/>
    </source>
</evidence>
<dbReference type="Gene3D" id="3.40.50.300">
    <property type="entry name" value="P-loop containing nucleotide triphosphate hydrolases"/>
    <property type="match status" value="2"/>
</dbReference>
<name>A0A2R7Y9Q6_9ARCH</name>
<dbReference type="AlphaFoldDB" id="A0A2R7Y9Q6"/>
<proteinExistence type="predicted"/>
<feature type="domain" description="Helicase ATP-binding" evidence="1">
    <location>
        <begin position="1"/>
        <end position="146"/>
    </location>
</feature>
<evidence type="ECO:0000313" key="3">
    <source>
        <dbReference type="Proteomes" id="UP000244066"/>
    </source>
</evidence>
<dbReference type="InterPro" id="IPR027417">
    <property type="entry name" value="P-loop_NTPase"/>
</dbReference>
<evidence type="ECO:0000259" key="1">
    <source>
        <dbReference type="PROSITE" id="PS51192"/>
    </source>
</evidence>
<protein>
    <recommendedName>
        <fullName evidence="1">Helicase ATP-binding domain-containing protein</fullName>
    </recommendedName>
</protein>
<reference evidence="2 3" key="1">
    <citation type="submission" date="2017-04" db="EMBL/GenBank/DDBJ databases">
        <title>Draft Aigarchaeota genome from a New Zealand hot spring.</title>
        <authorList>
            <person name="Reysenbach A.-L."/>
            <person name="Donaho J.A."/>
            <person name="Gerhart J."/>
            <person name="Kelley J.F."/>
            <person name="Kouba K."/>
            <person name="Podar M."/>
            <person name="Stott M."/>
        </authorList>
    </citation>
    <scope>NUCLEOTIDE SEQUENCE [LARGE SCALE GENOMIC DNA]</scope>
    <source>
        <strain evidence="2">NZ13_MG1</strain>
    </source>
</reference>
<comment type="caution">
    <text evidence="2">The sequence shown here is derived from an EMBL/GenBank/DDBJ whole genome shotgun (WGS) entry which is preliminary data.</text>
</comment>
<dbReference type="PROSITE" id="PS51192">
    <property type="entry name" value="HELICASE_ATP_BIND_1"/>
    <property type="match status" value="1"/>
</dbReference>
<dbReference type="Proteomes" id="UP000244066">
    <property type="component" value="Unassembled WGS sequence"/>
</dbReference>
<accession>A0A2R7Y9Q6</accession>
<dbReference type="InterPro" id="IPR014001">
    <property type="entry name" value="Helicase_ATP-bd"/>
</dbReference>
<dbReference type="Pfam" id="PF00270">
    <property type="entry name" value="DEAD"/>
    <property type="match status" value="1"/>
</dbReference>
<organism evidence="2 3">
    <name type="scientific">Candidatus Terraquivivens tikiterensis</name>
    <dbReference type="NCBI Taxonomy" id="1980982"/>
    <lineage>
        <taxon>Archaea</taxon>
        <taxon>Nitrososphaerota</taxon>
        <taxon>Candidatus Wolframiiraptoraceae</taxon>
        <taxon>Candidatus Terraquivivens</taxon>
    </lineage>
</organism>
<dbReference type="GO" id="GO:0003676">
    <property type="term" value="F:nucleic acid binding"/>
    <property type="evidence" value="ECO:0007669"/>
    <property type="project" value="InterPro"/>
</dbReference>
<dbReference type="GO" id="GO:0120545">
    <property type="term" value="F:nucleic acid conformation isomerase activity"/>
    <property type="evidence" value="ECO:0007669"/>
    <property type="project" value="UniProtKB-ARBA"/>
</dbReference>